<evidence type="ECO:0000259" key="4">
    <source>
        <dbReference type="Pfam" id="PF01515"/>
    </source>
</evidence>
<sequence>MRINNFTELLEEVKKQPAKRVVAVNGIDENTIEALQEAVEMGFVKPIITGDKVTILKSCEKLGIDVSAYEIHDAASSREATEKAVELVHEGKADLLMKGMVSTDRFMRALLKKEYSLVPSRGTLTHISMLDNPNYHKLLLFSDAAVLPYPDLKQKILMTNYLICAAHSLGIEKPKVAVIAPTEQIIISIQSCMDGATIAKMAEHGQIEGGLVDGPMALDVAINSKAAELKGFTSPVTGDADCLLFPNIDAANVFYKTNSKLANAEMSGIIVGAKVPVVVSSRGDSRQTKLNSMALASIVSYQASIS</sequence>
<reference evidence="5" key="1">
    <citation type="submission" date="2022-11" db="EMBL/GenBank/DDBJ databases">
        <title>Marilongibacter aestuarii gen. nov., sp. nov., isolated from tidal flat sediment.</title>
        <authorList>
            <person name="Jiayan W."/>
        </authorList>
    </citation>
    <scope>NUCLEOTIDE SEQUENCE</scope>
    <source>
        <strain evidence="5">Z1-6</strain>
    </source>
</reference>
<accession>A0A9X3F293</accession>
<dbReference type="EMBL" id="JAPOHD010000005">
    <property type="protein sequence ID" value="MCY1719043.1"/>
    <property type="molecule type" value="Genomic_DNA"/>
</dbReference>
<dbReference type="PANTHER" id="PTHR43356:SF2">
    <property type="entry name" value="PHOSPHATE ACETYLTRANSFERASE"/>
    <property type="match status" value="1"/>
</dbReference>
<dbReference type="GO" id="GO:0016746">
    <property type="term" value="F:acyltransferase activity"/>
    <property type="evidence" value="ECO:0007669"/>
    <property type="project" value="UniProtKB-KW"/>
</dbReference>
<evidence type="ECO:0000313" key="5">
    <source>
        <dbReference type="EMBL" id="MCY1719043.1"/>
    </source>
</evidence>
<dbReference type="InterPro" id="IPR002505">
    <property type="entry name" value="PTA_PTB"/>
</dbReference>
<dbReference type="PANTHER" id="PTHR43356">
    <property type="entry name" value="PHOSPHATE ACETYLTRANSFERASE"/>
    <property type="match status" value="1"/>
</dbReference>
<keyword evidence="3" id="KW-0012">Acyltransferase</keyword>
<dbReference type="NCBIfam" id="NF006045">
    <property type="entry name" value="PRK08190.1"/>
    <property type="match status" value="1"/>
</dbReference>
<dbReference type="AlphaFoldDB" id="A0A9X3F293"/>
<organism evidence="5 6">
    <name type="scientific">Draconibacterium aestuarii</name>
    <dbReference type="NCBI Taxonomy" id="2998507"/>
    <lineage>
        <taxon>Bacteria</taxon>
        <taxon>Pseudomonadati</taxon>
        <taxon>Bacteroidota</taxon>
        <taxon>Bacteroidia</taxon>
        <taxon>Marinilabiliales</taxon>
        <taxon>Prolixibacteraceae</taxon>
        <taxon>Draconibacterium</taxon>
    </lineage>
</organism>
<evidence type="ECO:0000256" key="1">
    <source>
        <dbReference type="ARBA" id="ARBA00005656"/>
    </source>
</evidence>
<comment type="caution">
    <text evidence="5">The sequence shown here is derived from an EMBL/GenBank/DDBJ whole genome shotgun (WGS) entry which is preliminary data.</text>
</comment>
<dbReference type="Proteomes" id="UP001145087">
    <property type="component" value="Unassembled WGS sequence"/>
</dbReference>
<protein>
    <submittedName>
        <fullName evidence="5">Bifunctional enoyl-CoA hydratase/phosphate acetyltransferase</fullName>
    </submittedName>
</protein>
<gene>
    <name evidence="5" type="ORF">OU798_01730</name>
</gene>
<evidence type="ECO:0000256" key="3">
    <source>
        <dbReference type="ARBA" id="ARBA00023315"/>
    </source>
</evidence>
<feature type="domain" description="Phosphate acetyl/butaryl transferase" evidence="4">
    <location>
        <begin position="79"/>
        <end position="296"/>
    </location>
</feature>
<name>A0A9X3F293_9BACT</name>
<evidence type="ECO:0000313" key="6">
    <source>
        <dbReference type="Proteomes" id="UP001145087"/>
    </source>
</evidence>
<dbReference type="Pfam" id="PF01515">
    <property type="entry name" value="PTA_PTB"/>
    <property type="match status" value="1"/>
</dbReference>
<dbReference type="InterPro" id="IPR012147">
    <property type="entry name" value="P_Ac_Bu_trans"/>
</dbReference>
<dbReference type="InterPro" id="IPR050500">
    <property type="entry name" value="Phos_Acetyltrans/Butyryltrans"/>
</dbReference>
<proteinExistence type="inferred from homology"/>
<dbReference type="PIRSF" id="PIRSF000428">
    <property type="entry name" value="P_Ac_trans"/>
    <property type="match status" value="1"/>
</dbReference>
<dbReference type="SUPFAM" id="SSF53659">
    <property type="entry name" value="Isocitrate/Isopropylmalate dehydrogenase-like"/>
    <property type="match status" value="1"/>
</dbReference>
<keyword evidence="2" id="KW-0808">Transferase</keyword>
<dbReference type="Gene3D" id="3.40.718.10">
    <property type="entry name" value="Isopropylmalate Dehydrogenase"/>
    <property type="match status" value="1"/>
</dbReference>
<dbReference type="RefSeq" id="WP_343331380.1">
    <property type="nucleotide sequence ID" value="NZ_JAPOHD010000005.1"/>
</dbReference>
<comment type="similarity">
    <text evidence="1">Belongs to the phosphate acetyltransferase and butyryltransferase family.</text>
</comment>
<keyword evidence="6" id="KW-1185">Reference proteome</keyword>
<evidence type="ECO:0000256" key="2">
    <source>
        <dbReference type="ARBA" id="ARBA00022679"/>
    </source>
</evidence>